<evidence type="ECO:0000313" key="1">
    <source>
        <dbReference type="EMBL" id="VDP11118.1"/>
    </source>
</evidence>
<accession>A0A183ITG4</accession>
<evidence type="ECO:0000313" key="2">
    <source>
        <dbReference type="Proteomes" id="UP000270296"/>
    </source>
</evidence>
<dbReference type="WBParaSite" id="SBAD_0000717601-mRNA-1">
    <property type="protein sequence ID" value="SBAD_0000717601-mRNA-1"/>
    <property type="gene ID" value="SBAD_0000717601"/>
</dbReference>
<evidence type="ECO:0000313" key="3">
    <source>
        <dbReference type="WBParaSite" id="SBAD_0000717601-mRNA-1"/>
    </source>
</evidence>
<organism evidence="3">
    <name type="scientific">Soboliphyme baturini</name>
    <dbReference type="NCBI Taxonomy" id="241478"/>
    <lineage>
        <taxon>Eukaryota</taxon>
        <taxon>Metazoa</taxon>
        <taxon>Ecdysozoa</taxon>
        <taxon>Nematoda</taxon>
        <taxon>Enoplea</taxon>
        <taxon>Dorylaimia</taxon>
        <taxon>Dioctophymatida</taxon>
        <taxon>Dioctophymatoidea</taxon>
        <taxon>Soboliphymatidae</taxon>
        <taxon>Soboliphyme</taxon>
    </lineage>
</organism>
<proteinExistence type="predicted"/>
<gene>
    <name evidence="1" type="ORF">SBAD_LOCUS6911</name>
</gene>
<dbReference type="Proteomes" id="UP000270296">
    <property type="component" value="Unassembled WGS sequence"/>
</dbReference>
<reference evidence="1 2" key="2">
    <citation type="submission" date="2018-11" db="EMBL/GenBank/DDBJ databases">
        <authorList>
            <consortium name="Pathogen Informatics"/>
        </authorList>
    </citation>
    <scope>NUCLEOTIDE SEQUENCE [LARGE SCALE GENOMIC DNA]</scope>
</reference>
<protein>
    <submittedName>
        <fullName evidence="3">DCB domain-containing protein</fullName>
    </submittedName>
</protein>
<dbReference type="OrthoDB" id="205662at2759"/>
<sequence>MQKLKSDNVDTALDALLKIDALLKDPLKRSELTGHVDQLITAICCQLRIVRETHLNDESMNCKEMEKLCKDLLLVLLSLLEIDPLATEVTENPLRCLIAELIIFMVEKRLEKFANAFAIQRSVNVVVLSLIEHTDKTACGLALLRLLMSSLKDLKRCDTFRELTLKTF</sequence>
<reference evidence="3" key="1">
    <citation type="submission" date="2016-06" db="UniProtKB">
        <authorList>
            <consortium name="WormBaseParasite"/>
        </authorList>
    </citation>
    <scope>IDENTIFICATION</scope>
</reference>
<name>A0A183ITG4_9BILA</name>
<keyword evidence="2" id="KW-1185">Reference proteome</keyword>
<dbReference type="AlphaFoldDB" id="A0A183ITG4"/>
<dbReference type="EMBL" id="UZAM01010153">
    <property type="protein sequence ID" value="VDP11118.1"/>
    <property type="molecule type" value="Genomic_DNA"/>
</dbReference>